<evidence type="ECO:0000256" key="2">
    <source>
        <dbReference type="ARBA" id="ARBA00012418"/>
    </source>
</evidence>
<keyword evidence="6 12" id="KW-0548">Nucleotidyltransferase</keyword>
<keyword evidence="7" id="KW-0804">Transcription</keyword>
<evidence type="ECO:0000256" key="8">
    <source>
        <dbReference type="ARBA" id="ARBA00029924"/>
    </source>
</evidence>
<organism evidence="12 13">
    <name type="scientific">Sulfidibacter corallicola</name>
    <dbReference type="NCBI Taxonomy" id="2818388"/>
    <lineage>
        <taxon>Bacteria</taxon>
        <taxon>Pseudomonadati</taxon>
        <taxon>Acidobacteriota</taxon>
        <taxon>Holophagae</taxon>
        <taxon>Acanthopleuribacterales</taxon>
        <taxon>Acanthopleuribacteraceae</taxon>
        <taxon>Sulfidibacter</taxon>
    </lineage>
</organism>
<dbReference type="Pfam" id="PF01192">
    <property type="entry name" value="RNA_pol_Rpb6"/>
    <property type="match status" value="1"/>
</dbReference>
<comment type="catalytic activity">
    <reaction evidence="10">
        <text>RNA(n) + a ribonucleoside 5'-triphosphate = RNA(n+1) + diphosphate</text>
        <dbReference type="Rhea" id="RHEA:21248"/>
        <dbReference type="Rhea" id="RHEA-COMP:14527"/>
        <dbReference type="Rhea" id="RHEA-COMP:17342"/>
        <dbReference type="ChEBI" id="CHEBI:33019"/>
        <dbReference type="ChEBI" id="CHEBI:61557"/>
        <dbReference type="ChEBI" id="CHEBI:140395"/>
        <dbReference type="EC" id="2.7.7.6"/>
    </reaction>
</comment>
<sequence length="74" mass="8126">MHKIPEEIGSKYRLIVLAGQRVAQLQRGAKPRIKNPDTLKYTTIATREASEGLLTFHPKEQQKPGEAKSAAASA</sequence>
<dbReference type="GO" id="GO:0000428">
    <property type="term" value="C:DNA-directed RNA polymerase complex"/>
    <property type="evidence" value="ECO:0007669"/>
    <property type="project" value="UniProtKB-KW"/>
</dbReference>
<dbReference type="GO" id="GO:0003899">
    <property type="term" value="F:DNA-directed RNA polymerase activity"/>
    <property type="evidence" value="ECO:0007669"/>
    <property type="project" value="UniProtKB-EC"/>
</dbReference>
<proteinExistence type="inferred from homology"/>
<comment type="similarity">
    <text evidence="1">Belongs to the RNA polymerase subunit omega family.</text>
</comment>
<protein>
    <recommendedName>
        <fullName evidence="3">DNA-directed RNA polymerase subunit omega</fullName>
        <ecNumber evidence="2">2.7.7.6</ecNumber>
    </recommendedName>
    <alternativeName>
        <fullName evidence="9">RNA polymerase omega subunit</fullName>
    </alternativeName>
    <alternativeName>
        <fullName evidence="8">Transcriptase subunit omega</fullName>
    </alternativeName>
</protein>
<evidence type="ECO:0000256" key="5">
    <source>
        <dbReference type="ARBA" id="ARBA00022679"/>
    </source>
</evidence>
<keyword evidence="4 12" id="KW-0240">DNA-directed RNA polymerase</keyword>
<evidence type="ECO:0000256" key="7">
    <source>
        <dbReference type="ARBA" id="ARBA00023163"/>
    </source>
</evidence>
<evidence type="ECO:0000256" key="1">
    <source>
        <dbReference type="ARBA" id="ARBA00006711"/>
    </source>
</evidence>
<evidence type="ECO:0000256" key="11">
    <source>
        <dbReference type="SAM" id="MobiDB-lite"/>
    </source>
</evidence>
<evidence type="ECO:0000256" key="3">
    <source>
        <dbReference type="ARBA" id="ARBA00013725"/>
    </source>
</evidence>
<feature type="region of interest" description="Disordered" evidence="11">
    <location>
        <begin position="53"/>
        <end position="74"/>
    </location>
</feature>
<dbReference type="NCBIfam" id="TIGR00690">
    <property type="entry name" value="rpoZ"/>
    <property type="match status" value="1"/>
</dbReference>
<dbReference type="RefSeq" id="WP_237384147.1">
    <property type="nucleotide sequence ID" value="NZ_CP071793.1"/>
</dbReference>
<feature type="compositionally biased region" description="Basic and acidic residues" evidence="11">
    <location>
        <begin position="57"/>
        <end position="66"/>
    </location>
</feature>
<evidence type="ECO:0000313" key="12">
    <source>
        <dbReference type="EMBL" id="QTD54047.1"/>
    </source>
</evidence>
<dbReference type="EC" id="2.7.7.6" evidence="2"/>
<dbReference type="EMBL" id="CP071793">
    <property type="protein sequence ID" value="QTD54047.1"/>
    <property type="molecule type" value="Genomic_DNA"/>
</dbReference>
<gene>
    <name evidence="12" type="primary">rpoZ</name>
    <name evidence="12" type="ORF">J3U87_16500</name>
</gene>
<dbReference type="SUPFAM" id="SSF63562">
    <property type="entry name" value="RPB6/omega subunit-like"/>
    <property type="match status" value="1"/>
</dbReference>
<dbReference type="SMART" id="SM01409">
    <property type="entry name" value="RNA_pol_Rpb6"/>
    <property type="match status" value="1"/>
</dbReference>
<dbReference type="InterPro" id="IPR036161">
    <property type="entry name" value="RPB6/omega-like_sf"/>
</dbReference>
<dbReference type="InterPro" id="IPR006110">
    <property type="entry name" value="Pol_omega/Rpo6/RPB6"/>
</dbReference>
<reference evidence="12" key="1">
    <citation type="submission" date="2021-03" db="EMBL/GenBank/DDBJ databases">
        <title>Acanthopleuribacteraceae sp. M133.</title>
        <authorList>
            <person name="Wang G."/>
        </authorList>
    </citation>
    <scope>NUCLEOTIDE SEQUENCE</scope>
    <source>
        <strain evidence="12">M133</strain>
    </source>
</reference>
<dbReference type="InterPro" id="IPR003716">
    <property type="entry name" value="DNA-dir_RNA_pol_omega"/>
</dbReference>
<dbReference type="GO" id="GO:0006351">
    <property type="term" value="P:DNA-templated transcription"/>
    <property type="evidence" value="ECO:0007669"/>
    <property type="project" value="InterPro"/>
</dbReference>
<dbReference type="AlphaFoldDB" id="A0A8A4TXI8"/>
<accession>A0A8A4TXI8</accession>
<dbReference type="Gene3D" id="3.90.940.10">
    <property type="match status" value="1"/>
</dbReference>
<keyword evidence="13" id="KW-1185">Reference proteome</keyword>
<name>A0A8A4TXI8_SULCO</name>
<evidence type="ECO:0000256" key="4">
    <source>
        <dbReference type="ARBA" id="ARBA00022478"/>
    </source>
</evidence>
<evidence type="ECO:0000313" key="13">
    <source>
        <dbReference type="Proteomes" id="UP000663929"/>
    </source>
</evidence>
<keyword evidence="5 12" id="KW-0808">Transferase</keyword>
<dbReference type="Proteomes" id="UP000663929">
    <property type="component" value="Chromosome"/>
</dbReference>
<dbReference type="GO" id="GO:0003677">
    <property type="term" value="F:DNA binding"/>
    <property type="evidence" value="ECO:0007669"/>
    <property type="project" value="InterPro"/>
</dbReference>
<evidence type="ECO:0000256" key="10">
    <source>
        <dbReference type="ARBA" id="ARBA00048552"/>
    </source>
</evidence>
<evidence type="ECO:0000256" key="9">
    <source>
        <dbReference type="ARBA" id="ARBA00030998"/>
    </source>
</evidence>
<dbReference type="KEGG" id="scor:J3U87_16500"/>
<evidence type="ECO:0000256" key="6">
    <source>
        <dbReference type="ARBA" id="ARBA00022695"/>
    </source>
</evidence>